<sequence length="143" mass="16680">MLNILSRIVSDHAPLLLSINANRPTVPYAFLFQNMWLSHKDFSNVISHNWSALIAPNNDIYGMHRLWTKLSRLKQVLRWWNKNVFKNIFSNIKDVEKEVIELEKVYMENPDVENNSSLNEAKTKLGALHDKRKPIGNKKLLLS</sequence>
<dbReference type="PANTHER" id="PTHR33710">
    <property type="entry name" value="BNAC02G09200D PROTEIN"/>
    <property type="match status" value="1"/>
</dbReference>
<reference evidence="1 2" key="2">
    <citation type="journal article" date="2017" name="Nature">
        <title>The Apostasia genome and the evolution of orchids.</title>
        <authorList>
            <person name="Zhang G.Q."/>
            <person name="Liu K.W."/>
            <person name="Li Z."/>
            <person name="Lohaus R."/>
            <person name="Hsiao Y.Y."/>
            <person name="Niu S.C."/>
            <person name="Wang J.Y."/>
            <person name="Lin Y.C."/>
            <person name="Xu Q."/>
            <person name="Chen L.J."/>
            <person name="Yoshida K."/>
            <person name="Fujiwara S."/>
            <person name="Wang Z.W."/>
            <person name="Zhang Y.Q."/>
            <person name="Mitsuda N."/>
            <person name="Wang M."/>
            <person name="Liu G.H."/>
            <person name="Pecoraro L."/>
            <person name="Huang H.X."/>
            <person name="Xiao X.J."/>
            <person name="Lin M."/>
            <person name="Wu X.Y."/>
            <person name="Wu W.L."/>
            <person name="Chen Y.Y."/>
            <person name="Chang S.B."/>
            <person name="Sakamoto S."/>
            <person name="Ohme-Takagi M."/>
            <person name="Yagi M."/>
            <person name="Zeng S.J."/>
            <person name="Shen C.Y."/>
            <person name="Yeh C.M."/>
            <person name="Luo Y.B."/>
            <person name="Tsai W.C."/>
            <person name="Van de Peer Y."/>
            <person name="Liu Z.J."/>
        </authorList>
    </citation>
    <scope>NUCLEOTIDE SEQUENCE [LARGE SCALE GENOMIC DNA]</scope>
    <source>
        <tissue evidence="1">The whole plant</tissue>
    </source>
</reference>
<keyword evidence="2" id="KW-1185">Reference proteome</keyword>
<dbReference type="Proteomes" id="UP000233837">
    <property type="component" value="Unassembled WGS sequence"/>
</dbReference>
<dbReference type="PANTHER" id="PTHR33710:SF71">
    <property type="entry name" value="ENDONUCLEASE_EXONUCLEASE_PHOSPHATASE DOMAIN-CONTAINING PROTEIN"/>
    <property type="match status" value="1"/>
</dbReference>
<protein>
    <submittedName>
        <fullName evidence="1">Uncharacterized protein</fullName>
    </submittedName>
</protein>
<evidence type="ECO:0000313" key="2">
    <source>
        <dbReference type="Proteomes" id="UP000233837"/>
    </source>
</evidence>
<dbReference type="AlphaFoldDB" id="A0A2I0W582"/>
<proteinExistence type="predicted"/>
<accession>A0A2I0W582</accession>
<evidence type="ECO:0000313" key="1">
    <source>
        <dbReference type="EMBL" id="PKU70822.1"/>
    </source>
</evidence>
<name>A0A2I0W582_9ASPA</name>
<dbReference type="EMBL" id="KZ502910">
    <property type="protein sequence ID" value="PKU70822.1"/>
    <property type="molecule type" value="Genomic_DNA"/>
</dbReference>
<gene>
    <name evidence="1" type="ORF">MA16_Dca010802</name>
</gene>
<reference evidence="1 2" key="1">
    <citation type="journal article" date="2016" name="Sci. Rep.">
        <title>The Dendrobium catenatum Lindl. genome sequence provides insights into polysaccharide synthase, floral development and adaptive evolution.</title>
        <authorList>
            <person name="Zhang G.Q."/>
            <person name="Xu Q."/>
            <person name="Bian C."/>
            <person name="Tsai W.C."/>
            <person name="Yeh C.M."/>
            <person name="Liu K.W."/>
            <person name="Yoshida K."/>
            <person name="Zhang L.S."/>
            <person name="Chang S.B."/>
            <person name="Chen F."/>
            <person name="Shi Y."/>
            <person name="Su Y.Y."/>
            <person name="Zhang Y.Q."/>
            <person name="Chen L.J."/>
            <person name="Yin Y."/>
            <person name="Lin M."/>
            <person name="Huang H."/>
            <person name="Deng H."/>
            <person name="Wang Z.W."/>
            <person name="Zhu S.L."/>
            <person name="Zhao X."/>
            <person name="Deng C."/>
            <person name="Niu S.C."/>
            <person name="Huang J."/>
            <person name="Wang M."/>
            <person name="Liu G.H."/>
            <person name="Yang H.J."/>
            <person name="Xiao X.J."/>
            <person name="Hsiao Y.Y."/>
            <person name="Wu W.L."/>
            <person name="Chen Y.Y."/>
            <person name="Mitsuda N."/>
            <person name="Ohme-Takagi M."/>
            <person name="Luo Y.B."/>
            <person name="Van de Peer Y."/>
            <person name="Liu Z.J."/>
        </authorList>
    </citation>
    <scope>NUCLEOTIDE SEQUENCE [LARGE SCALE GENOMIC DNA]</scope>
    <source>
        <tissue evidence="1">The whole plant</tissue>
    </source>
</reference>
<organism evidence="1 2">
    <name type="scientific">Dendrobium catenatum</name>
    <dbReference type="NCBI Taxonomy" id="906689"/>
    <lineage>
        <taxon>Eukaryota</taxon>
        <taxon>Viridiplantae</taxon>
        <taxon>Streptophyta</taxon>
        <taxon>Embryophyta</taxon>
        <taxon>Tracheophyta</taxon>
        <taxon>Spermatophyta</taxon>
        <taxon>Magnoliopsida</taxon>
        <taxon>Liliopsida</taxon>
        <taxon>Asparagales</taxon>
        <taxon>Orchidaceae</taxon>
        <taxon>Epidendroideae</taxon>
        <taxon>Malaxideae</taxon>
        <taxon>Dendrobiinae</taxon>
        <taxon>Dendrobium</taxon>
    </lineage>
</organism>